<protein>
    <submittedName>
        <fullName evidence="2">LAFE_0E01860g1_1</fullName>
    </submittedName>
</protein>
<proteinExistence type="predicted"/>
<name>A0A1G4MCB6_LACFM</name>
<reference evidence="3" key="1">
    <citation type="submission" date="2016-03" db="EMBL/GenBank/DDBJ databases">
        <authorList>
            <person name="Devillers H."/>
        </authorList>
    </citation>
    <scope>NUCLEOTIDE SEQUENCE [LARGE SCALE GENOMIC DNA]</scope>
</reference>
<evidence type="ECO:0000313" key="3">
    <source>
        <dbReference type="Proteomes" id="UP000190831"/>
    </source>
</evidence>
<keyword evidence="1" id="KW-1133">Transmembrane helix</keyword>
<evidence type="ECO:0000256" key="1">
    <source>
        <dbReference type="SAM" id="Phobius"/>
    </source>
</evidence>
<evidence type="ECO:0000313" key="2">
    <source>
        <dbReference type="EMBL" id="SCW01537.1"/>
    </source>
</evidence>
<sequence length="198" mass="23366">MEEKEVERNHRSPVRHKRLPRDEFWGYSTWMLFKHRLALLVFAMCIIFAVWLLRKGFNDSNVFILTLIITFDVLFVTFAVVGLFTIFTQDEFAEVMSLRNRMHFLNEVIENRPGVTMDKWDVVAANINETLASNGSYSNSGYFFDGEMCHDEFKRLFMRDSEASEYPELIKYIEKALRVYQANVDAYWSESIQKARGK</sequence>
<feature type="transmembrane region" description="Helical" evidence="1">
    <location>
        <begin position="63"/>
        <end position="87"/>
    </location>
</feature>
<dbReference type="Pfam" id="PF00674">
    <property type="entry name" value="DUP"/>
    <property type="match status" value="1"/>
</dbReference>
<dbReference type="InterPro" id="IPR001142">
    <property type="entry name" value="DUP/COS"/>
</dbReference>
<dbReference type="OMA" id="GEMCHDE"/>
<organism evidence="2 3">
    <name type="scientific">Lachancea fermentati</name>
    <name type="common">Zygosaccharomyces fermentati</name>
    <dbReference type="NCBI Taxonomy" id="4955"/>
    <lineage>
        <taxon>Eukaryota</taxon>
        <taxon>Fungi</taxon>
        <taxon>Dikarya</taxon>
        <taxon>Ascomycota</taxon>
        <taxon>Saccharomycotina</taxon>
        <taxon>Saccharomycetes</taxon>
        <taxon>Saccharomycetales</taxon>
        <taxon>Saccharomycetaceae</taxon>
        <taxon>Lachancea</taxon>
    </lineage>
</organism>
<dbReference type="EMBL" id="LT598488">
    <property type="protein sequence ID" value="SCW01537.1"/>
    <property type="molecule type" value="Genomic_DNA"/>
</dbReference>
<keyword evidence="1" id="KW-0812">Transmembrane</keyword>
<dbReference type="OrthoDB" id="4036588at2759"/>
<gene>
    <name evidence="2" type="ORF">LAFE_0E01860G</name>
</gene>
<keyword evidence="1" id="KW-0472">Membrane</keyword>
<keyword evidence="3" id="KW-1185">Reference proteome</keyword>
<dbReference type="Proteomes" id="UP000190831">
    <property type="component" value="Chromosome E"/>
</dbReference>
<accession>A0A1G4MCB6</accession>
<feature type="transmembrane region" description="Helical" evidence="1">
    <location>
        <begin position="37"/>
        <end position="57"/>
    </location>
</feature>
<dbReference type="AlphaFoldDB" id="A0A1G4MCB6"/>